<dbReference type="SUPFAM" id="SSF57256">
    <property type="entry name" value="Elafin-like"/>
    <property type="match status" value="1"/>
</dbReference>
<dbReference type="SMART" id="SM00217">
    <property type="entry name" value="WAP"/>
    <property type="match status" value="1"/>
</dbReference>
<dbReference type="InterPro" id="IPR008197">
    <property type="entry name" value="WAP_dom"/>
</dbReference>
<dbReference type="Proteomes" id="UP001445076">
    <property type="component" value="Unassembled WGS sequence"/>
</dbReference>
<dbReference type="GO" id="GO:0030414">
    <property type="term" value="F:peptidase inhibitor activity"/>
    <property type="evidence" value="ECO:0007669"/>
    <property type="project" value="InterPro"/>
</dbReference>
<sequence>MAHGVLRSLVVVVAFLVVFSTQQKVDTRYLPPNRGFGGNRFPGIGGNLGIIGSPGVGGVLRPGGGGGVLRPGGGGGGRMIGDDQGCRYYCRRPGNDLYCCEDESDPFTRPALKLGICPAVGRQCSRDPVVIGCSNDSRCPGQDKCCYDVCYQRHICTRPSLS</sequence>
<name>A0AAW0WF10_CHEQU</name>
<feature type="signal peptide" evidence="1">
    <location>
        <begin position="1"/>
        <end position="27"/>
    </location>
</feature>
<comment type="caution">
    <text evidence="3">The sequence shown here is derived from an EMBL/GenBank/DDBJ whole genome shotgun (WGS) entry which is preliminary data.</text>
</comment>
<dbReference type="AlphaFoldDB" id="A0AAW0WF10"/>
<feature type="domain" description="WAP" evidence="2">
    <location>
        <begin position="110"/>
        <end position="160"/>
    </location>
</feature>
<evidence type="ECO:0000313" key="3">
    <source>
        <dbReference type="EMBL" id="KAK8724754.1"/>
    </source>
</evidence>
<evidence type="ECO:0000256" key="1">
    <source>
        <dbReference type="SAM" id="SignalP"/>
    </source>
</evidence>
<dbReference type="EMBL" id="JARKIK010000084">
    <property type="protein sequence ID" value="KAK8724754.1"/>
    <property type="molecule type" value="Genomic_DNA"/>
</dbReference>
<evidence type="ECO:0000259" key="2">
    <source>
        <dbReference type="PROSITE" id="PS51390"/>
    </source>
</evidence>
<feature type="chain" id="PRO_5043407534" description="WAP domain-containing protein" evidence="1">
    <location>
        <begin position="28"/>
        <end position="162"/>
    </location>
</feature>
<dbReference type="GO" id="GO:0005576">
    <property type="term" value="C:extracellular region"/>
    <property type="evidence" value="ECO:0007669"/>
    <property type="project" value="InterPro"/>
</dbReference>
<dbReference type="PROSITE" id="PS51390">
    <property type="entry name" value="WAP"/>
    <property type="match status" value="1"/>
</dbReference>
<gene>
    <name evidence="3" type="ORF">OTU49_010904</name>
</gene>
<reference evidence="3 4" key="1">
    <citation type="journal article" date="2024" name="BMC Genomics">
        <title>Genome assembly of redclaw crayfish (Cherax quadricarinatus) provides insights into its immune adaptation and hypoxia tolerance.</title>
        <authorList>
            <person name="Liu Z."/>
            <person name="Zheng J."/>
            <person name="Li H."/>
            <person name="Fang K."/>
            <person name="Wang S."/>
            <person name="He J."/>
            <person name="Zhou D."/>
            <person name="Weng S."/>
            <person name="Chi M."/>
            <person name="Gu Z."/>
            <person name="He J."/>
            <person name="Li F."/>
            <person name="Wang M."/>
        </authorList>
    </citation>
    <scope>NUCLEOTIDE SEQUENCE [LARGE SCALE GENOMIC DNA]</scope>
    <source>
        <strain evidence="3">ZL_2023a</strain>
    </source>
</reference>
<keyword evidence="4" id="KW-1185">Reference proteome</keyword>
<protein>
    <recommendedName>
        <fullName evidence="2">WAP domain-containing protein</fullName>
    </recommendedName>
</protein>
<evidence type="ECO:0000313" key="4">
    <source>
        <dbReference type="Proteomes" id="UP001445076"/>
    </source>
</evidence>
<dbReference type="InterPro" id="IPR036645">
    <property type="entry name" value="Elafin-like_sf"/>
</dbReference>
<accession>A0AAW0WF10</accession>
<keyword evidence="1" id="KW-0732">Signal</keyword>
<dbReference type="Pfam" id="PF00095">
    <property type="entry name" value="WAP"/>
    <property type="match status" value="1"/>
</dbReference>
<proteinExistence type="predicted"/>
<organism evidence="3 4">
    <name type="scientific">Cherax quadricarinatus</name>
    <name type="common">Australian red claw crayfish</name>
    <dbReference type="NCBI Taxonomy" id="27406"/>
    <lineage>
        <taxon>Eukaryota</taxon>
        <taxon>Metazoa</taxon>
        <taxon>Ecdysozoa</taxon>
        <taxon>Arthropoda</taxon>
        <taxon>Crustacea</taxon>
        <taxon>Multicrustacea</taxon>
        <taxon>Malacostraca</taxon>
        <taxon>Eumalacostraca</taxon>
        <taxon>Eucarida</taxon>
        <taxon>Decapoda</taxon>
        <taxon>Pleocyemata</taxon>
        <taxon>Astacidea</taxon>
        <taxon>Parastacoidea</taxon>
        <taxon>Parastacidae</taxon>
        <taxon>Cherax</taxon>
    </lineage>
</organism>
<dbReference type="Gene3D" id="4.10.75.10">
    <property type="entry name" value="Elafin-like"/>
    <property type="match status" value="1"/>
</dbReference>